<evidence type="ECO:0000256" key="4">
    <source>
        <dbReference type="ARBA" id="ARBA00022801"/>
    </source>
</evidence>
<dbReference type="GO" id="GO:0006310">
    <property type="term" value="P:DNA recombination"/>
    <property type="evidence" value="ECO:0007669"/>
    <property type="project" value="UniProtKB-KW"/>
</dbReference>
<evidence type="ECO:0000256" key="11">
    <source>
        <dbReference type="SAM" id="MobiDB-lite"/>
    </source>
</evidence>
<keyword evidence="4" id="KW-0378">Hydrolase</keyword>
<organism evidence="13">
    <name type="scientific">Fagus sylvatica</name>
    <name type="common">Beechnut</name>
    <dbReference type="NCBI Taxonomy" id="28930"/>
    <lineage>
        <taxon>Eukaryota</taxon>
        <taxon>Viridiplantae</taxon>
        <taxon>Streptophyta</taxon>
        <taxon>Embryophyta</taxon>
        <taxon>Tracheophyta</taxon>
        <taxon>Spermatophyta</taxon>
        <taxon>Magnoliopsida</taxon>
        <taxon>eudicotyledons</taxon>
        <taxon>Gunneridae</taxon>
        <taxon>Pentapetalae</taxon>
        <taxon>rosids</taxon>
        <taxon>fabids</taxon>
        <taxon>Fagales</taxon>
        <taxon>Fagaceae</taxon>
        <taxon>Fagus</taxon>
    </lineage>
</organism>
<dbReference type="Gene3D" id="4.10.60.10">
    <property type="entry name" value="Zinc finger, CCHC-type"/>
    <property type="match status" value="1"/>
</dbReference>
<evidence type="ECO:0000256" key="6">
    <source>
        <dbReference type="ARBA" id="ARBA00022908"/>
    </source>
</evidence>
<evidence type="ECO:0000313" key="13">
    <source>
        <dbReference type="EMBL" id="SPD25623.1"/>
    </source>
</evidence>
<dbReference type="InterPro" id="IPR043502">
    <property type="entry name" value="DNA/RNA_pol_sf"/>
</dbReference>
<evidence type="ECO:0000256" key="10">
    <source>
        <dbReference type="ARBA" id="ARBA00023268"/>
    </source>
</evidence>
<dbReference type="InterPro" id="IPR036397">
    <property type="entry name" value="RNaseH_sf"/>
</dbReference>
<dbReference type="PANTHER" id="PTHR42648">
    <property type="entry name" value="TRANSPOSASE, PUTATIVE-RELATED"/>
    <property type="match status" value="1"/>
</dbReference>
<dbReference type="InterPro" id="IPR057670">
    <property type="entry name" value="SH3_retrovirus"/>
</dbReference>
<dbReference type="Pfam" id="PF25597">
    <property type="entry name" value="SH3_retrovirus"/>
    <property type="match status" value="1"/>
</dbReference>
<evidence type="ECO:0000256" key="7">
    <source>
        <dbReference type="ARBA" id="ARBA00022918"/>
    </source>
</evidence>
<dbReference type="SUPFAM" id="SSF57756">
    <property type="entry name" value="Retrovirus zinc finger-like domains"/>
    <property type="match status" value="1"/>
</dbReference>
<dbReference type="Pfam" id="PF00665">
    <property type="entry name" value="rve"/>
    <property type="match status" value="1"/>
</dbReference>
<dbReference type="InterPro" id="IPR036875">
    <property type="entry name" value="Znf_CCHC_sf"/>
</dbReference>
<dbReference type="Pfam" id="PF07727">
    <property type="entry name" value="RVT_2"/>
    <property type="match status" value="1"/>
</dbReference>
<evidence type="ECO:0000256" key="5">
    <source>
        <dbReference type="ARBA" id="ARBA00022842"/>
    </source>
</evidence>
<dbReference type="SUPFAM" id="SSF53098">
    <property type="entry name" value="Ribonuclease H-like"/>
    <property type="match status" value="1"/>
</dbReference>
<protein>
    <recommendedName>
        <fullName evidence="12">Integrase catalytic domain-containing protein</fullName>
    </recommendedName>
</protein>
<reference evidence="13" key="1">
    <citation type="submission" date="2018-02" db="EMBL/GenBank/DDBJ databases">
        <authorList>
            <person name="Cohen D.B."/>
            <person name="Kent A.D."/>
        </authorList>
    </citation>
    <scope>NUCLEOTIDE SEQUENCE</scope>
</reference>
<evidence type="ECO:0000259" key="12">
    <source>
        <dbReference type="PROSITE" id="PS50994"/>
    </source>
</evidence>
<name>A0A2N9ING1_FAGSY</name>
<dbReference type="GO" id="GO:0008270">
    <property type="term" value="F:zinc ion binding"/>
    <property type="evidence" value="ECO:0007669"/>
    <property type="project" value="InterPro"/>
</dbReference>
<evidence type="ECO:0000256" key="8">
    <source>
        <dbReference type="ARBA" id="ARBA00022932"/>
    </source>
</evidence>
<dbReference type="InterPro" id="IPR013103">
    <property type="entry name" value="RVT_2"/>
</dbReference>
<feature type="compositionally biased region" description="Basic residues" evidence="11">
    <location>
        <begin position="222"/>
        <end position="231"/>
    </location>
</feature>
<keyword evidence="10" id="KW-0511">Multifunctional enzyme</keyword>
<feature type="domain" description="Integrase catalytic" evidence="12">
    <location>
        <begin position="276"/>
        <end position="437"/>
    </location>
</feature>
<keyword evidence="8" id="KW-0548">Nucleotidyltransferase</keyword>
<dbReference type="GO" id="GO:0004519">
    <property type="term" value="F:endonuclease activity"/>
    <property type="evidence" value="ECO:0007669"/>
    <property type="project" value="UniProtKB-KW"/>
</dbReference>
<evidence type="ECO:0000256" key="9">
    <source>
        <dbReference type="ARBA" id="ARBA00023172"/>
    </source>
</evidence>
<dbReference type="GO" id="GO:0015074">
    <property type="term" value="P:DNA integration"/>
    <property type="evidence" value="ECO:0007669"/>
    <property type="project" value="UniProtKB-KW"/>
</dbReference>
<dbReference type="Pfam" id="PF14223">
    <property type="entry name" value="Retrotran_gag_2"/>
    <property type="match status" value="1"/>
</dbReference>
<keyword evidence="5" id="KW-0460">Magnesium</keyword>
<dbReference type="AlphaFoldDB" id="A0A2N9ING1"/>
<sequence>MAINAFIAMVGLVKFDGTDNFRLWQRRVNDLLVQQGLVKALYGKTKKPEKMTDDKWEELDMKVVSIIRLLLANEVMYDVMEENLTAGIWLNLEKRYMSKSLTNKLHLKKKLYGLKMTEGADLRQHINIFKQIISDILRIDIKFEDEDKVMMLLTSLPASYEHLVTTLLYGKETLELEEVSGAVLDHCQRKHKDSAKNSGERLIVKGYQDCGRKKDKDDKSARGRSKSKSKTVKCYKCQKNGHIKRDYPKWNKGKEESSTSVNIVADSESDGDMFSISSSTDDIWGSVRTPLKGGAQYFMSFIDDYSKKAWVYFLKNKSETFAKFKIWKAEVENQTGRKMKYLRTDNGTEYRDGDFLKFYEKHDIKRYFTVRKTPQQNRVVERLNRTITETTRCLRLNAELPKIVWAEAVDIAYYIINRSPRVALDGKVAEEVWTGQEVDYSFMRIFGCPAYVHISGEDRSKLNPKSKKCIFLGFKKGVKGYKLWDPIAQKVVINRDVVFDEKSMTKKFKEKMSQAAESNNNIGRSTMQEAIESSKKDKWMEAMVEENESLSKNKTWELTELPKGKKPIGCKWVFKKKEAVSEREGERFKARLVAKGYSQRHGIDYDEIFSPVVRHTSIRAVLALVAHQDLELEQLDVKTAFLHKNLEEEIFMVQPEGLKQPSTENLVCRLKKSLHGLKQSPRQWYKRLKSLLHKEFEMKDLCAAKKILGMEIRRDKETRKLWLSQKNYIRKVLEKFSMLDAKPVSTPLANHFRLSGSQFPKNKEEIENMSKVLYASAVGCLMYAMVCTRLDLAYAVSTVSRQPRTNSVVGYVDADYAGEVDDMRSTTAEATKEALWLKGLVKELGLNQGGIQMHCDSQSAIYLAKNEVYHARTKHIDVRFHKIRELIVTEDIVLEKVHTS</sequence>
<evidence type="ECO:0000256" key="2">
    <source>
        <dbReference type="ARBA" id="ARBA00022723"/>
    </source>
</evidence>
<proteinExistence type="predicted"/>
<feature type="compositionally biased region" description="Basic and acidic residues" evidence="11">
    <location>
        <begin position="211"/>
        <end position="221"/>
    </location>
</feature>
<keyword evidence="3" id="KW-0255">Endonuclease</keyword>
<keyword evidence="8" id="KW-0239">DNA-directed DNA polymerase</keyword>
<dbReference type="GO" id="GO:0003676">
    <property type="term" value="F:nucleic acid binding"/>
    <property type="evidence" value="ECO:0007669"/>
    <property type="project" value="InterPro"/>
</dbReference>
<keyword evidence="2" id="KW-0479">Metal-binding</keyword>
<feature type="region of interest" description="Disordered" evidence="11">
    <location>
        <begin position="211"/>
        <end position="231"/>
    </location>
</feature>
<dbReference type="InterPro" id="IPR001584">
    <property type="entry name" value="Integrase_cat-core"/>
</dbReference>
<gene>
    <name evidence="13" type="ORF">FSB_LOCUS53505</name>
</gene>
<dbReference type="SUPFAM" id="SSF56672">
    <property type="entry name" value="DNA/RNA polymerases"/>
    <property type="match status" value="1"/>
</dbReference>
<dbReference type="InterPro" id="IPR012337">
    <property type="entry name" value="RNaseH-like_sf"/>
</dbReference>
<dbReference type="Gene3D" id="3.30.420.10">
    <property type="entry name" value="Ribonuclease H-like superfamily/Ribonuclease H"/>
    <property type="match status" value="1"/>
</dbReference>
<keyword evidence="6" id="KW-0229">DNA integration</keyword>
<keyword evidence="8" id="KW-0808">Transferase</keyword>
<keyword evidence="9" id="KW-0233">DNA recombination</keyword>
<evidence type="ECO:0000256" key="3">
    <source>
        <dbReference type="ARBA" id="ARBA00022759"/>
    </source>
</evidence>
<dbReference type="PROSITE" id="PS50994">
    <property type="entry name" value="INTEGRASE"/>
    <property type="match status" value="1"/>
</dbReference>
<evidence type="ECO:0000256" key="1">
    <source>
        <dbReference type="ARBA" id="ARBA00022722"/>
    </source>
</evidence>
<dbReference type="GO" id="GO:0003887">
    <property type="term" value="F:DNA-directed DNA polymerase activity"/>
    <property type="evidence" value="ECO:0007669"/>
    <property type="project" value="UniProtKB-KW"/>
</dbReference>
<dbReference type="PANTHER" id="PTHR42648:SF11">
    <property type="entry name" value="TRANSPOSON TY4-P GAG-POL POLYPROTEIN"/>
    <property type="match status" value="1"/>
</dbReference>
<keyword evidence="1" id="KW-0540">Nuclease</keyword>
<dbReference type="InterPro" id="IPR039537">
    <property type="entry name" value="Retrotran_Ty1/copia-like"/>
</dbReference>
<dbReference type="GO" id="GO:0003964">
    <property type="term" value="F:RNA-directed DNA polymerase activity"/>
    <property type="evidence" value="ECO:0007669"/>
    <property type="project" value="UniProtKB-KW"/>
</dbReference>
<dbReference type="EMBL" id="OIVN01006125">
    <property type="protein sequence ID" value="SPD25623.1"/>
    <property type="molecule type" value="Genomic_DNA"/>
</dbReference>
<accession>A0A2N9ING1</accession>
<keyword evidence="7" id="KW-0695">RNA-directed DNA polymerase</keyword>
<dbReference type="GO" id="GO:0016787">
    <property type="term" value="F:hydrolase activity"/>
    <property type="evidence" value="ECO:0007669"/>
    <property type="project" value="UniProtKB-KW"/>
</dbReference>
<dbReference type="CDD" id="cd09272">
    <property type="entry name" value="RNase_HI_RT_Ty1"/>
    <property type="match status" value="1"/>
</dbReference>